<evidence type="ECO:0000256" key="1">
    <source>
        <dbReference type="SAM" id="SignalP"/>
    </source>
</evidence>
<proteinExistence type="predicted"/>
<evidence type="ECO:0000313" key="3">
    <source>
        <dbReference type="Proteomes" id="UP000486351"/>
    </source>
</evidence>
<keyword evidence="1" id="KW-0732">Signal</keyword>
<dbReference type="AlphaFoldDB" id="A0A6G0QDB9"/>
<feature type="chain" id="PRO_5026204510" evidence="1">
    <location>
        <begin position="23"/>
        <end position="89"/>
    </location>
</feature>
<reference evidence="2 3" key="1">
    <citation type="submission" date="2018-09" db="EMBL/GenBank/DDBJ databases">
        <title>Genomic investigation of the strawberry pathogen Phytophthora fragariae indicates pathogenicity is determined by transcriptional variation in three key races.</title>
        <authorList>
            <person name="Adams T.M."/>
            <person name="Armitage A.D."/>
            <person name="Sobczyk M.K."/>
            <person name="Bates H.J."/>
            <person name="Dunwell J.M."/>
            <person name="Nellist C.F."/>
            <person name="Harrison R.J."/>
        </authorList>
    </citation>
    <scope>NUCLEOTIDE SEQUENCE [LARGE SCALE GENOMIC DNA]</scope>
    <source>
        <strain evidence="2 3">NOV-77</strain>
    </source>
</reference>
<sequence>MLFDTLTVQALLLGVMPSTTTKAPQQRTRKLKTIRPLRWINPDVFDTDQTIGDLGWWTRGESQFEGDEGPTKEMYSTCIIYIYFFSEVH</sequence>
<evidence type="ECO:0000313" key="2">
    <source>
        <dbReference type="EMBL" id="KAE9282105.1"/>
    </source>
</evidence>
<dbReference type="EMBL" id="QXFY01003787">
    <property type="protein sequence ID" value="KAE9282105.1"/>
    <property type="molecule type" value="Genomic_DNA"/>
</dbReference>
<accession>A0A6G0QDB9</accession>
<organism evidence="2 3">
    <name type="scientific">Phytophthora fragariae</name>
    <dbReference type="NCBI Taxonomy" id="53985"/>
    <lineage>
        <taxon>Eukaryota</taxon>
        <taxon>Sar</taxon>
        <taxon>Stramenopiles</taxon>
        <taxon>Oomycota</taxon>
        <taxon>Peronosporomycetes</taxon>
        <taxon>Peronosporales</taxon>
        <taxon>Peronosporaceae</taxon>
        <taxon>Phytophthora</taxon>
    </lineage>
</organism>
<comment type="caution">
    <text evidence="2">The sequence shown here is derived from an EMBL/GenBank/DDBJ whole genome shotgun (WGS) entry which is preliminary data.</text>
</comment>
<name>A0A6G0QDB9_9STRA</name>
<dbReference type="Proteomes" id="UP000486351">
    <property type="component" value="Unassembled WGS sequence"/>
</dbReference>
<feature type="signal peptide" evidence="1">
    <location>
        <begin position="1"/>
        <end position="22"/>
    </location>
</feature>
<protein>
    <submittedName>
        <fullName evidence="2">Uncharacterized protein</fullName>
    </submittedName>
</protein>
<gene>
    <name evidence="2" type="ORF">PF008_g27718</name>
</gene>